<dbReference type="Proteomes" id="UP000242972">
    <property type="component" value="Unassembled WGS sequence"/>
</dbReference>
<sequence>KKTKLESAVLDTLGYRNYDELTRALYLRMEPYRFLALAPLCFRIAREGDMVAQEILSTMGRALAESAVGCALALGLTEDPIEVVMAGSVWLGDAPHLIGAFKETLVNALPLAEAHFPDLAPVAGAALLAAQELGEDPVFWRDALRQFQVMRDSGD</sequence>
<dbReference type="InterPro" id="IPR043129">
    <property type="entry name" value="ATPase_NBD"/>
</dbReference>
<evidence type="ECO:0008006" key="3">
    <source>
        <dbReference type="Google" id="ProtNLM"/>
    </source>
</evidence>
<dbReference type="Gene3D" id="3.30.420.40">
    <property type="match status" value="1"/>
</dbReference>
<gene>
    <name evidence="1" type="ORF">C7B46_20380</name>
</gene>
<dbReference type="PANTHER" id="PTHR43190">
    <property type="entry name" value="N-ACETYL-D-GLUCOSAMINE KINASE"/>
    <property type="match status" value="1"/>
</dbReference>
<dbReference type="AlphaFoldDB" id="A0A2T2WUY1"/>
<feature type="non-terminal residue" evidence="1">
    <location>
        <position position="1"/>
    </location>
</feature>
<comment type="caution">
    <text evidence="1">The sequence shown here is derived from an EMBL/GenBank/DDBJ whole genome shotgun (WGS) entry which is preliminary data.</text>
</comment>
<organism evidence="1 2">
    <name type="scientific">Sulfobacillus benefaciens</name>
    <dbReference type="NCBI Taxonomy" id="453960"/>
    <lineage>
        <taxon>Bacteria</taxon>
        <taxon>Bacillati</taxon>
        <taxon>Bacillota</taxon>
        <taxon>Clostridia</taxon>
        <taxon>Eubacteriales</taxon>
        <taxon>Clostridiales Family XVII. Incertae Sedis</taxon>
        <taxon>Sulfobacillus</taxon>
    </lineage>
</organism>
<dbReference type="EMBL" id="PXYW01000137">
    <property type="protein sequence ID" value="PSR26040.1"/>
    <property type="molecule type" value="Genomic_DNA"/>
</dbReference>
<evidence type="ECO:0000313" key="2">
    <source>
        <dbReference type="Proteomes" id="UP000242972"/>
    </source>
</evidence>
<dbReference type="PANTHER" id="PTHR43190:SF3">
    <property type="entry name" value="N-ACETYL-D-GLUCOSAMINE KINASE"/>
    <property type="match status" value="1"/>
</dbReference>
<name>A0A2T2WUY1_9FIRM</name>
<reference evidence="1 2" key="1">
    <citation type="journal article" date="2014" name="BMC Genomics">
        <title>Comparison of environmental and isolate Sulfobacillus genomes reveals diverse carbon, sulfur, nitrogen, and hydrogen metabolisms.</title>
        <authorList>
            <person name="Justice N.B."/>
            <person name="Norman A."/>
            <person name="Brown C.T."/>
            <person name="Singh A."/>
            <person name="Thomas B.C."/>
            <person name="Banfield J.F."/>
        </authorList>
    </citation>
    <scope>NUCLEOTIDE SEQUENCE [LARGE SCALE GENOMIC DNA]</scope>
    <source>
        <strain evidence="1">AMDSBA4</strain>
    </source>
</reference>
<protein>
    <recommendedName>
        <fullName evidence="3">ATPase</fullName>
    </recommendedName>
</protein>
<evidence type="ECO:0000313" key="1">
    <source>
        <dbReference type="EMBL" id="PSR26040.1"/>
    </source>
</evidence>
<proteinExistence type="predicted"/>
<accession>A0A2T2WUY1</accession>
<dbReference type="InterPro" id="IPR052519">
    <property type="entry name" value="Euk-type_GlcNAc_Kinase"/>
</dbReference>
<dbReference type="SUPFAM" id="SSF53067">
    <property type="entry name" value="Actin-like ATPase domain"/>
    <property type="match status" value="1"/>
</dbReference>